<evidence type="ECO:0000313" key="2">
    <source>
        <dbReference type="Proteomes" id="UP000619457"/>
    </source>
</evidence>
<dbReference type="EMBL" id="BMWX01000011">
    <property type="protein sequence ID" value="GGZ41494.1"/>
    <property type="molecule type" value="Genomic_DNA"/>
</dbReference>
<dbReference type="AlphaFoldDB" id="A0A918QF99"/>
<protein>
    <submittedName>
        <fullName evidence="1">Uncharacterized protein</fullName>
    </submittedName>
</protein>
<organism evidence="1 2">
    <name type="scientific">Echinicola pacifica</name>
    <dbReference type="NCBI Taxonomy" id="346377"/>
    <lineage>
        <taxon>Bacteria</taxon>
        <taxon>Pseudomonadati</taxon>
        <taxon>Bacteroidota</taxon>
        <taxon>Cytophagia</taxon>
        <taxon>Cytophagales</taxon>
        <taxon>Cyclobacteriaceae</taxon>
        <taxon>Echinicola</taxon>
    </lineage>
</organism>
<dbReference type="Proteomes" id="UP000619457">
    <property type="component" value="Unassembled WGS sequence"/>
</dbReference>
<keyword evidence="2" id="KW-1185">Reference proteome</keyword>
<name>A0A918QF99_9BACT</name>
<reference evidence="1" key="2">
    <citation type="submission" date="2020-09" db="EMBL/GenBank/DDBJ databases">
        <authorList>
            <person name="Sun Q."/>
            <person name="Kim S."/>
        </authorList>
    </citation>
    <scope>NUCLEOTIDE SEQUENCE</scope>
    <source>
        <strain evidence="1">KCTC 12368</strain>
    </source>
</reference>
<comment type="caution">
    <text evidence="1">The sequence shown here is derived from an EMBL/GenBank/DDBJ whole genome shotgun (WGS) entry which is preliminary data.</text>
</comment>
<proteinExistence type="predicted"/>
<sequence>MVLFGLTFFTYLIGEAEEHSVKKSLEESLLIDFNRETTSWSTLTEQLSPATFAAKDWNDLEHHPGKKLILLTESLKSGYSAHKKAFYIHLSVGGGSIPQLATYSRGPPAC</sequence>
<reference evidence="1" key="1">
    <citation type="journal article" date="2014" name="Int. J. Syst. Evol. Microbiol.">
        <title>Complete genome sequence of Corynebacterium casei LMG S-19264T (=DSM 44701T), isolated from a smear-ripened cheese.</title>
        <authorList>
            <consortium name="US DOE Joint Genome Institute (JGI-PGF)"/>
            <person name="Walter F."/>
            <person name="Albersmeier A."/>
            <person name="Kalinowski J."/>
            <person name="Ruckert C."/>
        </authorList>
    </citation>
    <scope>NUCLEOTIDE SEQUENCE</scope>
    <source>
        <strain evidence="1">KCTC 12368</strain>
    </source>
</reference>
<gene>
    <name evidence="1" type="ORF">GCM10007049_38500</name>
</gene>
<evidence type="ECO:0000313" key="1">
    <source>
        <dbReference type="EMBL" id="GGZ41494.1"/>
    </source>
</evidence>
<accession>A0A918QF99</accession>